<gene>
    <name evidence="2" type="ORF">FJ651_13050</name>
</gene>
<dbReference type="NCBIfam" id="NF040945">
    <property type="entry name" value="CCC_membrane"/>
    <property type="match status" value="1"/>
</dbReference>
<sequence>MEQQKLPNSTLVLIMGILSIVGCCFYGLPGLIFGIVAIIFGLKDKKLYKSNPDEYTGIGNVNAGFIMGIIGVILSVLYLVMFLIFLSMFGWDVITNQELLQERLLELQQNQ</sequence>
<dbReference type="OrthoDB" id="1099888at2"/>
<dbReference type="Proteomes" id="UP000317332">
    <property type="component" value="Unassembled WGS sequence"/>
</dbReference>
<evidence type="ECO:0000313" key="3">
    <source>
        <dbReference type="Proteomes" id="UP000317332"/>
    </source>
</evidence>
<feature type="transmembrane region" description="Helical" evidence="1">
    <location>
        <begin position="12"/>
        <end position="42"/>
    </location>
</feature>
<keyword evidence="1" id="KW-0812">Transmembrane</keyword>
<evidence type="ECO:0000313" key="2">
    <source>
        <dbReference type="EMBL" id="TPV32483.1"/>
    </source>
</evidence>
<proteinExistence type="predicted"/>
<dbReference type="Pfam" id="PF07666">
    <property type="entry name" value="MpPF26"/>
    <property type="match status" value="1"/>
</dbReference>
<reference evidence="2 3" key="1">
    <citation type="submission" date="2019-06" db="EMBL/GenBank/DDBJ databases">
        <title>Flavobacteriaceae Paucihalobacterium erythroidium CWB-1, complete genome.</title>
        <authorList>
            <person name="Wu S."/>
        </authorList>
    </citation>
    <scope>NUCLEOTIDE SEQUENCE [LARGE SCALE GENOMIC DNA]</scope>
    <source>
        <strain evidence="2 3">CWB-1</strain>
    </source>
</reference>
<feature type="transmembrane region" description="Helical" evidence="1">
    <location>
        <begin position="63"/>
        <end position="91"/>
    </location>
</feature>
<keyword evidence="3" id="KW-1185">Reference proteome</keyword>
<accession>A0A506PF34</accession>
<keyword evidence="1" id="KW-0472">Membrane</keyword>
<protein>
    <submittedName>
        <fullName evidence="2">DUF4190 domain-containing protein</fullName>
    </submittedName>
</protein>
<comment type="caution">
    <text evidence="2">The sequence shown here is derived from an EMBL/GenBank/DDBJ whole genome shotgun (WGS) entry which is preliminary data.</text>
</comment>
<dbReference type="InterPro" id="IPR011655">
    <property type="entry name" value="MpPF26"/>
</dbReference>
<dbReference type="RefSeq" id="WP_140990978.1">
    <property type="nucleotide sequence ID" value="NZ_VHIQ01000006.1"/>
</dbReference>
<dbReference type="AlphaFoldDB" id="A0A506PF34"/>
<dbReference type="EMBL" id="VHIQ01000006">
    <property type="protein sequence ID" value="TPV32483.1"/>
    <property type="molecule type" value="Genomic_DNA"/>
</dbReference>
<dbReference type="PROSITE" id="PS51257">
    <property type="entry name" value="PROKAR_LIPOPROTEIN"/>
    <property type="match status" value="1"/>
</dbReference>
<organism evidence="2 3">
    <name type="scientific">Paucihalobacter ruber</name>
    <dbReference type="NCBI Taxonomy" id="2567861"/>
    <lineage>
        <taxon>Bacteria</taxon>
        <taxon>Pseudomonadati</taxon>
        <taxon>Bacteroidota</taxon>
        <taxon>Flavobacteriia</taxon>
        <taxon>Flavobacteriales</taxon>
        <taxon>Flavobacteriaceae</taxon>
        <taxon>Paucihalobacter</taxon>
    </lineage>
</organism>
<evidence type="ECO:0000256" key="1">
    <source>
        <dbReference type="SAM" id="Phobius"/>
    </source>
</evidence>
<name>A0A506PF34_9FLAO</name>
<keyword evidence="1" id="KW-1133">Transmembrane helix</keyword>